<name>A0AA41VQV2_PAPNU</name>
<accession>A0AA41VQV2</accession>
<sequence>VTGNPNLSISNNNNTSICKNNLESRIPSASYDKNRITCALPIIILGSIIIQMLVM</sequence>
<evidence type="ECO:0000313" key="3">
    <source>
        <dbReference type="Proteomes" id="UP001177140"/>
    </source>
</evidence>
<keyword evidence="3" id="KW-1185">Reference proteome</keyword>
<dbReference type="EMBL" id="JAJJMA010271967">
    <property type="protein sequence ID" value="MCL7045634.1"/>
    <property type="molecule type" value="Genomic_DNA"/>
</dbReference>
<keyword evidence="1" id="KW-1133">Transmembrane helix</keyword>
<proteinExistence type="predicted"/>
<protein>
    <submittedName>
        <fullName evidence="2">Uncharacterized protein</fullName>
    </submittedName>
</protein>
<organism evidence="2 3">
    <name type="scientific">Papaver nudicaule</name>
    <name type="common">Iceland poppy</name>
    <dbReference type="NCBI Taxonomy" id="74823"/>
    <lineage>
        <taxon>Eukaryota</taxon>
        <taxon>Viridiplantae</taxon>
        <taxon>Streptophyta</taxon>
        <taxon>Embryophyta</taxon>
        <taxon>Tracheophyta</taxon>
        <taxon>Spermatophyta</taxon>
        <taxon>Magnoliopsida</taxon>
        <taxon>Ranunculales</taxon>
        <taxon>Papaveraceae</taxon>
        <taxon>Papaveroideae</taxon>
        <taxon>Papaver</taxon>
    </lineage>
</organism>
<keyword evidence="1" id="KW-0812">Transmembrane</keyword>
<evidence type="ECO:0000313" key="2">
    <source>
        <dbReference type="EMBL" id="MCL7045634.1"/>
    </source>
</evidence>
<reference evidence="2" key="1">
    <citation type="submission" date="2022-03" db="EMBL/GenBank/DDBJ databases">
        <title>A functionally conserved STORR gene fusion in Papaver species that diverged 16.8 million years ago.</title>
        <authorList>
            <person name="Catania T."/>
        </authorList>
    </citation>
    <scope>NUCLEOTIDE SEQUENCE</scope>
    <source>
        <strain evidence="2">S-191538</strain>
    </source>
</reference>
<keyword evidence="1" id="KW-0472">Membrane</keyword>
<gene>
    <name evidence="2" type="ORF">MKW94_027853</name>
</gene>
<evidence type="ECO:0000256" key="1">
    <source>
        <dbReference type="SAM" id="Phobius"/>
    </source>
</evidence>
<dbReference type="Proteomes" id="UP001177140">
    <property type="component" value="Unassembled WGS sequence"/>
</dbReference>
<feature type="non-terminal residue" evidence="2">
    <location>
        <position position="1"/>
    </location>
</feature>
<feature type="transmembrane region" description="Helical" evidence="1">
    <location>
        <begin position="36"/>
        <end position="54"/>
    </location>
</feature>
<comment type="caution">
    <text evidence="2">The sequence shown here is derived from an EMBL/GenBank/DDBJ whole genome shotgun (WGS) entry which is preliminary data.</text>
</comment>
<dbReference type="AlphaFoldDB" id="A0AA41VQV2"/>